<dbReference type="AlphaFoldDB" id="A0A8J3ZBN7"/>
<comment type="caution">
    <text evidence="3">The sequence shown here is derived from an EMBL/GenBank/DDBJ whole genome shotgun (WGS) entry which is preliminary data.</text>
</comment>
<dbReference type="PANTHER" id="PTHR43249">
    <property type="entry name" value="UDP-N-ACETYL-2-AMINO-2-DEOXY-D-GLUCURONATE OXIDASE"/>
    <property type="match status" value="1"/>
</dbReference>
<proteinExistence type="predicted"/>
<dbReference type="InterPro" id="IPR036291">
    <property type="entry name" value="NAD(P)-bd_dom_sf"/>
</dbReference>
<dbReference type="InterPro" id="IPR000683">
    <property type="entry name" value="Gfo/Idh/MocA-like_OxRdtase_N"/>
</dbReference>
<dbReference type="InterPro" id="IPR055170">
    <property type="entry name" value="GFO_IDH_MocA-like_dom"/>
</dbReference>
<evidence type="ECO:0000313" key="3">
    <source>
        <dbReference type="EMBL" id="GIJ60872.1"/>
    </source>
</evidence>
<dbReference type="EMBL" id="BOPG01000061">
    <property type="protein sequence ID" value="GIJ60872.1"/>
    <property type="molecule type" value="Genomic_DNA"/>
</dbReference>
<gene>
    <name evidence="3" type="ORF">Vau01_083880</name>
</gene>
<name>A0A8J3ZBN7_9ACTN</name>
<dbReference type="Gene3D" id="3.40.50.720">
    <property type="entry name" value="NAD(P)-binding Rossmann-like Domain"/>
    <property type="match status" value="1"/>
</dbReference>
<evidence type="ECO:0000313" key="4">
    <source>
        <dbReference type="Proteomes" id="UP000612585"/>
    </source>
</evidence>
<dbReference type="InterPro" id="IPR052515">
    <property type="entry name" value="Gfo/Idh/MocA_Oxidoreductase"/>
</dbReference>
<feature type="domain" description="Gfo/Idh/MocA-like oxidoreductase N-terminal" evidence="1">
    <location>
        <begin position="5"/>
        <end position="111"/>
    </location>
</feature>
<feature type="domain" description="GFO/IDH/MocA-like oxidoreductase" evidence="2">
    <location>
        <begin position="132"/>
        <end position="237"/>
    </location>
</feature>
<evidence type="ECO:0000259" key="2">
    <source>
        <dbReference type="Pfam" id="PF22725"/>
    </source>
</evidence>
<evidence type="ECO:0000259" key="1">
    <source>
        <dbReference type="Pfam" id="PF01408"/>
    </source>
</evidence>
<dbReference type="Pfam" id="PF01408">
    <property type="entry name" value="GFO_IDH_MocA"/>
    <property type="match status" value="1"/>
</dbReference>
<accession>A0A8J3ZBN7</accession>
<reference evidence="3" key="1">
    <citation type="submission" date="2021-01" db="EMBL/GenBank/DDBJ databases">
        <title>Whole genome shotgun sequence of Virgisporangium aurantiacum NBRC 16421.</title>
        <authorList>
            <person name="Komaki H."/>
            <person name="Tamura T."/>
        </authorList>
    </citation>
    <scope>NUCLEOTIDE SEQUENCE</scope>
    <source>
        <strain evidence="3">NBRC 16421</strain>
    </source>
</reference>
<dbReference type="PANTHER" id="PTHR43249:SF1">
    <property type="entry name" value="D-GLUCOSIDE 3-DEHYDROGENASE"/>
    <property type="match status" value="1"/>
</dbReference>
<sequence>MPVPVRVAVVGTGTAARVHVEALRALDEPVEIVAGVDDDAGHAAAFCASHGIPYSGTSLARALVDTRPALVHVCSGARLAPASTALAGGVHVLVELPPALSLRGLDDLDAAQAPGGPYVATVFPHRFGSGARRLRALAGAGVLGRPLLALCHTTWYRAHGGLMLGPGMHEIDLLMSVLGEWTEVSASAHRLARPGRTEDVSLAHVTFAGGAVASVVCSVLSPREESLLRFDFERATVEVTRGRDASCAGFGDDDWRVTPAPGHESTVLDAWRSGEHGRRGGHGAQFAEVLAGVRAGTPLPVGVAGARSTMRLVAGVYAAAFSGRPVVPSDVDPGSAFYERMDGFGPPWS</sequence>
<keyword evidence="4" id="KW-1185">Reference proteome</keyword>
<protein>
    <submittedName>
        <fullName evidence="3">Oxidoreductase</fullName>
    </submittedName>
</protein>
<dbReference type="Pfam" id="PF22725">
    <property type="entry name" value="GFO_IDH_MocA_C3"/>
    <property type="match status" value="1"/>
</dbReference>
<organism evidence="3 4">
    <name type="scientific">Virgisporangium aurantiacum</name>
    <dbReference type="NCBI Taxonomy" id="175570"/>
    <lineage>
        <taxon>Bacteria</taxon>
        <taxon>Bacillati</taxon>
        <taxon>Actinomycetota</taxon>
        <taxon>Actinomycetes</taxon>
        <taxon>Micromonosporales</taxon>
        <taxon>Micromonosporaceae</taxon>
        <taxon>Virgisporangium</taxon>
    </lineage>
</organism>
<dbReference type="Proteomes" id="UP000612585">
    <property type="component" value="Unassembled WGS sequence"/>
</dbReference>
<dbReference type="SUPFAM" id="SSF55347">
    <property type="entry name" value="Glyceraldehyde-3-phosphate dehydrogenase-like, C-terminal domain"/>
    <property type="match status" value="1"/>
</dbReference>
<dbReference type="SUPFAM" id="SSF51735">
    <property type="entry name" value="NAD(P)-binding Rossmann-fold domains"/>
    <property type="match status" value="1"/>
</dbReference>
<dbReference type="GO" id="GO:0000166">
    <property type="term" value="F:nucleotide binding"/>
    <property type="evidence" value="ECO:0007669"/>
    <property type="project" value="InterPro"/>
</dbReference>
<dbReference type="Gene3D" id="3.30.360.10">
    <property type="entry name" value="Dihydrodipicolinate Reductase, domain 2"/>
    <property type="match status" value="1"/>
</dbReference>